<dbReference type="Proteomes" id="UP000281741">
    <property type="component" value="Chromosome"/>
</dbReference>
<dbReference type="RefSeq" id="WP_164462422.1">
    <property type="nucleotide sequence ID" value="NZ_CP033912.1"/>
</dbReference>
<protein>
    <submittedName>
        <fullName evidence="1">Uncharacterized protein</fullName>
    </submittedName>
</protein>
<name>A0AAD0YCI1_9FLAO</name>
<proteinExistence type="predicted"/>
<evidence type="ECO:0000313" key="3">
    <source>
        <dbReference type="Proteomes" id="UP000274073"/>
    </source>
</evidence>
<evidence type="ECO:0000313" key="2">
    <source>
        <dbReference type="EMBL" id="AZA95251.1"/>
    </source>
</evidence>
<reference evidence="3 4" key="1">
    <citation type="submission" date="2018-11" db="EMBL/GenBank/DDBJ databases">
        <title>Proposal to divide the Flavobacteriaceae and reorganize its genera based on Amino Acid Identity values calculated from whole genome sequences.</title>
        <authorList>
            <person name="Nicholson A.C."/>
            <person name="Gulvik C.A."/>
            <person name="Whitney A.M."/>
            <person name="Humrighouse B.W."/>
            <person name="Bell M."/>
            <person name="Holmes B."/>
            <person name="Steigerwalt A.G."/>
            <person name="Villarma A."/>
            <person name="Sheth M."/>
            <person name="Batra D."/>
            <person name="Pryor J."/>
            <person name="Bernardet J.-F."/>
            <person name="Hugo C."/>
            <person name="Kampfer P."/>
            <person name="Newman J."/>
            <person name="McQuiston J.R."/>
        </authorList>
    </citation>
    <scope>NUCLEOTIDE SEQUENCE [LARGE SCALE GENOMIC DNA]</scope>
    <source>
        <strain evidence="1 3">G0207</strain>
        <strain evidence="2 4">H5143</strain>
    </source>
</reference>
<evidence type="ECO:0000313" key="4">
    <source>
        <dbReference type="Proteomes" id="UP000281741"/>
    </source>
</evidence>
<dbReference type="Proteomes" id="UP000274073">
    <property type="component" value="Chromosome"/>
</dbReference>
<accession>A0AAD0YCI1</accession>
<dbReference type="EMBL" id="CP033915">
    <property type="protein sequence ID" value="AZA86835.1"/>
    <property type="molecule type" value="Genomic_DNA"/>
</dbReference>
<organism evidence="1 3">
    <name type="scientific">Chryseobacterium shandongense</name>
    <dbReference type="NCBI Taxonomy" id="1493872"/>
    <lineage>
        <taxon>Bacteria</taxon>
        <taxon>Pseudomonadati</taxon>
        <taxon>Bacteroidota</taxon>
        <taxon>Flavobacteriia</taxon>
        <taxon>Flavobacteriales</taxon>
        <taxon>Weeksellaceae</taxon>
        <taxon>Chryseobacterium group</taxon>
        <taxon>Chryseobacterium</taxon>
    </lineage>
</organism>
<dbReference type="AlphaFoldDB" id="A0AAD0YCI1"/>
<dbReference type="EMBL" id="CP033912">
    <property type="protein sequence ID" value="AZA95251.1"/>
    <property type="molecule type" value="Genomic_DNA"/>
</dbReference>
<gene>
    <name evidence="1" type="ORF">EG349_08560</name>
    <name evidence="2" type="ORF">EG353_06610</name>
</gene>
<keyword evidence="4" id="KW-1185">Reference proteome</keyword>
<sequence>MKKDKILLVIIICFSYLKFNSQSLNDFVLNESLREKINNINSYLETNKRTGKIPQKYKMSYVFVDAAVNDFYILDFFIQDFYYEPKELNVRYFRIDNTYFIFSDNTRKLLNKQFNFAAIENNKIIKPSNFIIKDKYGTEETRGQLSFKSCGEIFYLIHIYIPLSQIYLKKEFNLKYPDK</sequence>
<evidence type="ECO:0000313" key="1">
    <source>
        <dbReference type="EMBL" id="AZA86835.1"/>
    </source>
</evidence>